<evidence type="ECO:0000256" key="2">
    <source>
        <dbReference type="ARBA" id="ARBA00022490"/>
    </source>
</evidence>
<evidence type="ECO:0000256" key="7">
    <source>
        <dbReference type="SAM" id="Phobius"/>
    </source>
</evidence>
<organism evidence="8 9">
    <name type="scientific">Streblomastix strix</name>
    <dbReference type="NCBI Taxonomy" id="222440"/>
    <lineage>
        <taxon>Eukaryota</taxon>
        <taxon>Metamonada</taxon>
        <taxon>Preaxostyla</taxon>
        <taxon>Oxymonadida</taxon>
        <taxon>Streblomastigidae</taxon>
        <taxon>Streblomastix</taxon>
    </lineage>
</organism>
<dbReference type="PANTHER" id="PTHR31144:SF1">
    <property type="entry name" value="UPF0602 PROTEIN C4ORF47"/>
    <property type="match status" value="1"/>
</dbReference>
<dbReference type="InterPro" id="IPR029358">
    <property type="entry name" value="CFAP96"/>
</dbReference>
<evidence type="ECO:0000256" key="4">
    <source>
        <dbReference type="ARBA" id="ARBA00035656"/>
    </source>
</evidence>
<reference evidence="8 9" key="1">
    <citation type="submission" date="2019-03" db="EMBL/GenBank/DDBJ databases">
        <title>Single cell metagenomics reveals metabolic interactions within the superorganism composed of flagellate Streblomastix strix and complex community of Bacteroidetes bacteria on its surface.</title>
        <authorList>
            <person name="Treitli S.C."/>
            <person name="Kolisko M."/>
            <person name="Husnik F."/>
            <person name="Keeling P."/>
            <person name="Hampl V."/>
        </authorList>
    </citation>
    <scope>NUCLEOTIDE SEQUENCE [LARGE SCALE GENOMIC DNA]</scope>
    <source>
        <strain evidence="8">ST1C</strain>
    </source>
</reference>
<comment type="caution">
    <text evidence="8">The sequence shown here is derived from an EMBL/GenBank/DDBJ whole genome shotgun (WGS) entry which is preliminary data.</text>
</comment>
<dbReference type="GO" id="GO:0005813">
    <property type="term" value="C:centrosome"/>
    <property type="evidence" value="ECO:0007669"/>
    <property type="project" value="UniProtKB-SubCell"/>
</dbReference>
<keyword evidence="7" id="KW-0472">Membrane</keyword>
<feature type="region of interest" description="Disordered" evidence="6">
    <location>
        <begin position="247"/>
        <end position="267"/>
    </location>
</feature>
<feature type="transmembrane region" description="Helical" evidence="7">
    <location>
        <begin position="426"/>
        <end position="447"/>
    </location>
</feature>
<comment type="similarity">
    <text evidence="4">Belongs to the CFAP96 family.</text>
</comment>
<evidence type="ECO:0000256" key="6">
    <source>
        <dbReference type="SAM" id="MobiDB-lite"/>
    </source>
</evidence>
<evidence type="ECO:0000256" key="5">
    <source>
        <dbReference type="ARBA" id="ARBA00035693"/>
    </source>
</evidence>
<feature type="region of interest" description="Disordered" evidence="6">
    <location>
        <begin position="18"/>
        <end position="97"/>
    </location>
</feature>
<keyword evidence="2" id="KW-0963">Cytoplasm</keyword>
<name>A0A5J4WIU3_9EUKA</name>
<dbReference type="Proteomes" id="UP000324800">
    <property type="component" value="Unassembled WGS sequence"/>
</dbReference>
<accession>A0A5J4WIU3</accession>
<dbReference type="GO" id="GO:0005881">
    <property type="term" value="C:cytoplasmic microtubule"/>
    <property type="evidence" value="ECO:0007669"/>
    <property type="project" value="TreeGrafter"/>
</dbReference>
<feature type="region of interest" description="Disordered" evidence="6">
    <location>
        <begin position="154"/>
        <end position="214"/>
    </location>
</feature>
<dbReference type="PANTHER" id="PTHR31144">
    <property type="entry name" value="UPF0602 PROTEIN C4ORF47"/>
    <property type="match status" value="1"/>
</dbReference>
<keyword evidence="7" id="KW-0812">Transmembrane</keyword>
<feature type="compositionally biased region" description="Polar residues" evidence="6">
    <location>
        <begin position="82"/>
        <end position="92"/>
    </location>
</feature>
<dbReference type="AlphaFoldDB" id="A0A5J4WIU3"/>
<protein>
    <recommendedName>
        <fullName evidence="5">Cilia-and flagella-associated protein 96</fullName>
    </recommendedName>
</protein>
<dbReference type="OrthoDB" id="284540at2759"/>
<feature type="compositionally biased region" description="Polar residues" evidence="6">
    <location>
        <begin position="173"/>
        <end position="200"/>
    </location>
</feature>
<evidence type="ECO:0000313" key="9">
    <source>
        <dbReference type="Proteomes" id="UP000324800"/>
    </source>
</evidence>
<dbReference type="Pfam" id="PF15239">
    <property type="entry name" value="CFAP96-like"/>
    <property type="match status" value="1"/>
</dbReference>
<dbReference type="EMBL" id="SNRW01001832">
    <property type="protein sequence ID" value="KAA6394850.1"/>
    <property type="molecule type" value="Genomic_DNA"/>
</dbReference>
<evidence type="ECO:0000256" key="3">
    <source>
        <dbReference type="ARBA" id="ARBA00023212"/>
    </source>
</evidence>
<evidence type="ECO:0000256" key="1">
    <source>
        <dbReference type="ARBA" id="ARBA00004300"/>
    </source>
</evidence>
<feature type="compositionally biased region" description="Polar residues" evidence="6">
    <location>
        <begin position="18"/>
        <end position="36"/>
    </location>
</feature>
<keyword evidence="3" id="KW-0206">Cytoskeleton</keyword>
<feature type="compositionally biased region" description="Low complexity" evidence="6">
    <location>
        <begin position="159"/>
        <end position="172"/>
    </location>
</feature>
<keyword evidence="7" id="KW-1133">Transmembrane helix</keyword>
<gene>
    <name evidence="8" type="ORF">EZS28_009619</name>
</gene>
<feature type="compositionally biased region" description="Polar residues" evidence="6">
    <location>
        <begin position="250"/>
        <end position="265"/>
    </location>
</feature>
<comment type="subcellular location">
    <subcellularLocation>
        <location evidence="1">Cytoplasm</location>
        <location evidence="1">Cytoskeleton</location>
        <location evidence="1">Microtubule organizing center</location>
        <location evidence="1">Centrosome</location>
    </subcellularLocation>
</comment>
<sequence length="487" mass="54561">MNDATLGPFITLAASEPYQQKGSFARDLNTTSSISKTPFRPSSPPKLQAFPGDVTGCFSGYPHSSDSDPEYANRPPRPRSAQPKQIQKNIYTNPGKKGGAGYYGLTIGPNPGYLLEPQNDKAKTARLFRPLDIPVRPFKAMSNEKGNLFDNRIYEPYENNNNNNNNNNNSSSKGQQYANSMNKTQTSRGTQNSQAKTGQQPFRPASPGKLGKFGTIGPYPQYDCGAHFPRPPKPRLSHPITESGIFYPSGRSTYQNPTPSIQQKGENLRRRGDPILDGEYIPPSSSISESKSIVQKSYAQINALMHFFLHIFSCSFLGYNWNEEAYGTGAQFGIEAVGNQFVFVYELLNDDNYEEDEDDGANTDGFIYVLLLFNPELSGTDICEVIGCVCCILQGVRPGSGSIDYYYDDDYYYYYQFPICIPRCAFYIRLATLICFVVYQLALLASVNKFLNYCNASFFKLRRQTQKARFSSMIRPKMLIVIIIVII</sequence>
<evidence type="ECO:0000313" key="8">
    <source>
        <dbReference type="EMBL" id="KAA6394850.1"/>
    </source>
</evidence>
<proteinExistence type="inferred from homology"/>
<feature type="transmembrane region" description="Helical" evidence="7">
    <location>
        <begin position="468"/>
        <end position="486"/>
    </location>
</feature>